<evidence type="ECO:0000313" key="3">
    <source>
        <dbReference type="EMBL" id="MFC7256228.1"/>
    </source>
</evidence>
<proteinExistence type="inferred from homology"/>
<keyword evidence="4" id="KW-1185">Reference proteome</keyword>
<dbReference type="Proteomes" id="UP001596434">
    <property type="component" value="Unassembled WGS sequence"/>
</dbReference>
<organism evidence="3 4">
    <name type="scientific">Haloplanus litoreus</name>
    <dbReference type="NCBI Taxonomy" id="767515"/>
    <lineage>
        <taxon>Archaea</taxon>
        <taxon>Methanobacteriati</taxon>
        <taxon>Methanobacteriota</taxon>
        <taxon>Stenosarchaea group</taxon>
        <taxon>Halobacteria</taxon>
        <taxon>Halobacteriales</taxon>
        <taxon>Haloferacaceae</taxon>
        <taxon>Haloplanus</taxon>
    </lineage>
</organism>
<evidence type="ECO:0000313" key="4">
    <source>
        <dbReference type="Proteomes" id="UP001596434"/>
    </source>
</evidence>
<comment type="similarity">
    <text evidence="1">Belongs to the universal stress protein A family.</text>
</comment>
<dbReference type="PANTHER" id="PTHR46268:SF6">
    <property type="entry name" value="UNIVERSAL STRESS PROTEIN UP12"/>
    <property type="match status" value="1"/>
</dbReference>
<accession>A0ABD5ZZZ3</accession>
<dbReference type="InterPro" id="IPR014729">
    <property type="entry name" value="Rossmann-like_a/b/a_fold"/>
</dbReference>
<evidence type="ECO:0000256" key="1">
    <source>
        <dbReference type="ARBA" id="ARBA00008791"/>
    </source>
</evidence>
<protein>
    <submittedName>
        <fullName evidence="3">Universal stress protein</fullName>
    </submittedName>
</protein>
<dbReference type="CDD" id="cd00293">
    <property type="entry name" value="USP-like"/>
    <property type="match status" value="1"/>
</dbReference>
<dbReference type="AlphaFoldDB" id="A0ABD5ZZZ3"/>
<evidence type="ECO:0000259" key="2">
    <source>
        <dbReference type="Pfam" id="PF00582"/>
    </source>
</evidence>
<feature type="domain" description="UspA" evidence="2">
    <location>
        <begin position="1"/>
        <end position="140"/>
    </location>
</feature>
<dbReference type="PRINTS" id="PR01438">
    <property type="entry name" value="UNVRSLSTRESS"/>
</dbReference>
<sequence>MYDRVLVPTDGSDAAMAAATNALDVAKRYGATVHVLYVVDVRMSPISTGMDREEVLDLLELSDRHPTASVRARAEAAGVPVVEAVRLGVPHETIRAYVAENDVDLVVMGTHGRTGLAHALLGSVTERVLRSVDVPVLTVRSGAGPPPESDTDE</sequence>
<dbReference type="Gene3D" id="3.40.50.620">
    <property type="entry name" value="HUPs"/>
    <property type="match status" value="1"/>
</dbReference>
<dbReference type="InterPro" id="IPR006016">
    <property type="entry name" value="UspA"/>
</dbReference>
<dbReference type="RefSeq" id="WP_379704839.1">
    <property type="nucleotide sequence ID" value="NZ_JBHTAT010000001.1"/>
</dbReference>
<name>A0ABD5ZZZ3_9EURY</name>
<comment type="caution">
    <text evidence="3">The sequence shown here is derived from an EMBL/GenBank/DDBJ whole genome shotgun (WGS) entry which is preliminary data.</text>
</comment>
<dbReference type="GeneID" id="96954613"/>
<dbReference type="EMBL" id="JBHTAT010000001">
    <property type="protein sequence ID" value="MFC7256228.1"/>
    <property type="molecule type" value="Genomic_DNA"/>
</dbReference>
<dbReference type="SUPFAM" id="SSF52402">
    <property type="entry name" value="Adenine nucleotide alpha hydrolases-like"/>
    <property type="match status" value="1"/>
</dbReference>
<dbReference type="PIRSF" id="PIRSF006276">
    <property type="entry name" value="UspA"/>
    <property type="match status" value="1"/>
</dbReference>
<dbReference type="PANTHER" id="PTHR46268">
    <property type="entry name" value="STRESS RESPONSE PROTEIN NHAX"/>
    <property type="match status" value="1"/>
</dbReference>
<dbReference type="InterPro" id="IPR006015">
    <property type="entry name" value="Universal_stress_UspA"/>
</dbReference>
<gene>
    <name evidence="3" type="ORF">ACFQKE_13145</name>
</gene>
<dbReference type="Pfam" id="PF00582">
    <property type="entry name" value="Usp"/>
    <property type="match status" value="1"/>
</dbReference>
<reference evidence="3 4" key="1">
    <citation type="journal article" date="2019" name="Int. J. Syst. Evol. Microbiol.">
        <title>The Global Catalogue of Microorganisms (GCM) 10K type strain sequencing project: providing services to taxonomists for standard genome sequencing and annotation.</title>
        <authorList>
            <consortium name="The Broad Institute Genomics Platform"/>
            <consortium name="The Broad Institute Genome Sequencing Center for Infectious Disease"/>
            <person name="Wu L."/>
            <person name="Ma J."/>
        </authorList>
    </citation>
    <scope>NUCLEOTIDE SEQUENCE [LARGE SCALE GENOMIC DNA]</scope>
    <source>
        <strain evidence="3 4">GX21</strain>
    </source>
</reference>